<dbReference type="PANTHER" id="PTHR43280:SF28">
    <property type="entry name" value="HTH-TYPE TRANSCRIPTIONAL ACTIVATOR RHAS"/>
    <property type="match status" value="1"/>
</dbReference>
<evidence type="ECO:0000256" key="4">
    <source>
        <dbReference type="PROSITE-ProRule" id="PRU00169"/>
    </source>
</evidence>
<dbReference type="Pfam" id="PF12833">
    <property type="entry name" value="HTH_18"/>
    <property type="match status" value="1"/>
</dbReference>
<feature type="modified residue" description="4-aspartylphosphate" evidence="4">
    <location>
        <position position="55"/>
    </location>
</feature>
<dbReference type="Pfam" id="PF00072">
    <property type="entry name" value="Response_reg"/>
    <property type="match status" value="1"/>
</dbReference>
<dbReference type="PROSITE" id="PS50110">
    <property type="entry name" value="RESPONSE_REGULATORY"/>
    <property type="match status" value="1"/>
</dbReference>
<dbReference type="InterPro" id="IPR018060">
    <property type="entry name" value="HTH_AraC"/>
</dbReference>
<keyword evidence="4" id="KW-0597">Phosphoprotein</keyword>
<dbReference type="InterPro" id="IPR001789">
    <property type="entry name" value="Sig_transdc_resp-reg_receiver"/>
</dbReference>
<dbReference type="InterPro" id="IPR020449">
    <property type="entry name" value="Tscrpt_reg_AraC-type_HTH"/>
</dbReference>
<keyword evidence="3" id="KW-0804">Transcription</keyword>
<evidence type="ECO:0000313" key="7">
    <source>
        <dbReference type="EMBL" id="MDQ0115553.1"/>
    </source>
</evidence>
<dbReference type="RefSeq" id="WP_307207291.1">
    <property type="nucleotide sequence ID" value="NZ_JAUSSU010000011.1"/>
</dbReference>
<evidence type="ECO:0000259" key="5">
    <source>
        <dbReference type="PROSITE" id="PS01124"/>
    </source>
</evidence>
<evidence type="ECO:0000256" key="3">
    <source>
        <dbReference type="ARBA" id="ARBA00023163"/>
    </source>
</evidence>
<dbReference type="PANTHER" id="PTHR43280">
    <property type="entry name" value="ARAC-FAMILY TRANSCRIPTIONAL REGULATOR"/>
    <property type="match status" value="1"/>
</dbReference>
<organism evidence="7 8">
    <name type="scientific">Paenibacillus harenae</name>
    <dbReference type="NCBI Taxonomy" id="306543"/>
    <lineage>
        <taxon>Bacteria</taxon>
        <taxon>Bacillati</taxon>
        <taxon>Bacillota</taxon>
        <taxon>Bacilli</taxon>
        <taxon>Bacillales</taxon>
        <taxon>Paenibacillaceae</taxon>
        <taxon>Paenibacillus</taxon>
    </lineage>
</organism>
<gene>
    <name evidence="7" type="ORF">J2T15_005020</name>
</gene>
<dbReference type="InterPro" id="IPR009057">
    <property type="entry name" value="Homeodomain-like_sf"/>
</dbReference>
<reference evidence="7 8" key="1">
    <citation type="submission" date="2023-07" db="EMBL/GenBank/DDBJ databases">
        <title>Sorghum-associated microbial communities from plants grown in Nebraska, USA.</title>
        <authorList>
            <person name="Schachtman D."/>
        </authorList>
    </citation>
    <scope>NUCLEOTIDE SEQUENCE [LARGE SCALE GENOMIC DNA]</scope>
    <source>
        <strain evidence="7 8">CC482</strain>
    </source>
</reference>
<evidence type="ECO:0000256" key="2">
    <source>
        <dbReference type="ARBA" id="ARBA00023125"/>
    </source>
</evidence>
<dbReference type="SMART" id="SM00342">
    <property type="entry name" value="HTH_ARAC"/>
    <property type="match status" value="1"/>
</dbReference>
<evidence type="ECO:0000256" key="1">
    <source>
        <dbReference type="ARBA" id="ARBA00023015"/>
    </source>
</evidence>
<keyword evidence="8" id="KW-1185">Reference proteome</keyword>
<feature type="domain" description="HTH araC/xylS-type" evidence="5">
    <location>
        <begin position="145"/>
        <end position="243"/>
    </location>
</feature>
<dbReference type="Proteomes" id="UP001229346">
    <property type="component" value="Unassembled WGS sequence"/>
</dbReference>
<feature type="domain" description="Response regulatory" evidence="6">
    <location>
        <begin position="3"/>
        <end position="120"/>
    </location>
</feature>
<dbReference type="InterPro" id="IPR018062">
    <property type="entry name" value="HTH_AraC-typ_CS"/>
</dbReference>
<dbReference type="PROSITE" id="PS01124">
    <property type="entry name" value="HTH_ARAC_FAMILY_2"/>
    <property type="match status" value="1"/>
</dbReference>
<dbReference type="SMART" id="SM00448">
    <property type="entry name" value="REC"/>
    <property type="match status" value="1"/>
</dbReference>
<protein>
    <submittedName>
        <fullName evidence="7">YesN/AraC family two-component response regulator</fullName>
    </submittedName>
</protein>
<accession>A0ABT9U968</accession>
<name>A0ABT9U968_PAEHA</name>
<proteinExistence type="predicted"/>
<dbReference type="EMBL" id="JAUSSU010000011">
    <property type="protein sequence ID" value="MDQ0115553.1"/>
    <property type="molecule type" value="Genomic_DNA"/>
</dbReference>
<dbReference type="CDD" id="cd17536">
    <property type="entry name" value="REC_YesN-like"/>
    <property type="match status" value="1"/>
</dbReference>
<dbReference type="PROSITE" id="PS00041">
    <property type="entry name" value="HTH_ARAC_FAMILY_1"/>
    <property type="match status" value="1"/>
</dbReference>
<dbReference type="Gene3D" id="3.40.50.2300">
    <property type="match status" value="1"/>
</dbReference>
<keyword evidence="1" id="KW-0805">Transcription regulation</keyword>
<dbReference type="Gene3D" id="1.10.10.60">
    <property type="entry name" value="Homeodomain-like"/>
    <property type="match status" value="2"/>
</dbReference>
<evidence type="ECO:0000313" key="8">
    <source>
        <dbReference type="Proteomes" id="UP001229346"/>
    </source>
</evidence>
<dbReference type="InterPro" id="IPR011006">
    <property type="entry name" value="CheY-like_superfamily"/>
</dbReference>
<dbReference type="SUPFAM" id="SSF52172">
    <property type="entry name" value="CheY-like"/>
    <property type="match status" value="1"/>
</dbReference>
<evidence type="ECO:0000259" key="6">
    <source>
        <dbReference type="PROSITE" id="PS50110"/>
    </source>
</evidence>
<comment type="caution">
    <text evidence="7">The sequence shown here is derived from an EMBL/GenBank/DDBJ whole genome shotgun (WGS) entry which is preliminary data.</text>
</comment>
<sequence>MSSILLVDDERWVRTALRKVIERSGHPYQVVMECSNGLEALEWLENHAASVVMTDVKMPVMDGIALVQQLRERKQQPEVVMISGYDDFPYLQFALRAQVVDYLLKPVEVDEMSKCLESIQGRLSKAQADALPPAAVDEFEQSPIRQAIHYIHSALPGDITLQEVAAKVHLNPSYLSQLFKQQMKVNFTDYVLEKRMEKAKQLLSQTTLRVSEIAERVGYSDLAYFSNTYKRLTGMTPSEYRKSKSTCL</sequence>
<dbReference type="SUPFAM" id="SSF46689">
    <property type="entry name" value="Homeodomain-like"/>
    <property type="match status" value="2"/>
</dbReference>
<dbReference type="PRINTS" id="PR00032">
    <property type="entry name" value="HTHARAC"/>
</dbReference>
<keyword evidence="2" id="KW-0238">DNA-binding</keyword>